<dbReference type="Proteomes" id="UP000248536">
    <property type="component" value="Chromosome"/>
</dbReference>
<feature type="signal peptide" evidence="2">
    <location>
        <begin position="1"/>
        <end position="31"/>
    </location>
</feature>
<evidence type="ECO:0008006" key="5">
    <source>
        <dbReference type="Google" id="ProtNLM"/>
    </source>
</evidence>
<evidence type="ECO:0000313" key="3">
    <source>
        <dbReference type="EMBL" id="AWX43037.1"/>
    </source>
</evidence>
<dbReference type="AlphaFoldDB" id="A0A2Z4LP42"/>
<feature type="compositionally biased region" description="Low complexity" evidence="1">
    <location>
        <begin position="36"/>
        <end position="51"/>
    </location>
</feature>
<dbReference type="Gene3D" id="1.20.5.320">
    <property type="entry name" value="6-Phosphogluconate Dehydrogenase, domain 3"/>
    <property type="match status" value="1"/>
</dbReference>
<reference evidence="3 4" key="1">
    <citation type="submission" date="2018-06" db="EMBL/GenBank/DDBJ databases">
        <title>Spongiibacterium sp. HME9304 Genome sequencing and assembly.</title>
        <authorList>
            <person name="Kang H."/>
            <person name="Kim H."/>
            <person name="Joh K."/>
        </authorList>
    </citation>
    <scope>NUCLEOTIDE SEQUENCE [LARGE SCALE GENOMIC DNA]</scope>
    <source>
        <strain evidence="3 4">HME9304</strain>
    </source>
</reference>
<gene>
    <name evidence="3" type="ORF">HME9304_00024</name>
</gene>
<feature type="chain" id="PRO_5016306373" description="Collagen-like protein" evidence="2">
    <location>
        <begin position="32"/>
        <end position="229"/>
    </location>
</feature>
<accession>A0A2Z4LP42</accession>
<evidence type="ECO:0000256" key="2">
    <source>
        <dbReference type="SAM" id="SignalP"/>
    </source>
</evidence>
<evidence type="ECO:0000256" key="1">
    <source>
        <dbReference type="SAM" id="MobiDB-lite"/>
    </source>
</evidence>
<dbReference type="KEGG" id="spon:HME9304_00024"/>
<dbReference type="EMBL" id="CP030104">
    <property type="protein sequence ID" value="AWX43037.1"/>
    <property type="molecule type" value="Genomic_DNA"/>
</dbReference>
<sequence>MLQIDKIRKMRFKLFLGLCFITSLFFMSCSGEDGEQGIQGKQGETGQQGEAGLDGETGPPVTFYFEDFEGLSDDIPPIEFVQSENNDVDWSVAILNFGSTYSLNHSLVSGDINDNESSEISISFTSESTSLIEFDVFVRSEADSDFILWSLNNQVVEGVSGFLSRPIRIRFTAEAGENVLTFTYEKDELTSVDLDRAYVDNLLINNVASTGKINLGLPELPEGATYYNK</sequence>
<name>A0A2Z4LP42_9FLAO</name>
<keyword evidence="4" id="KW-1185">Reference proteome</keyword>
<feature type="region of interest" description="Disordered" evidence="1">
    <location>
        <begin position="35"/>
        <end position="55"/>
    </location>
</feature>
<organism evidence="3 4">
    <name type="scientific">Flagellimonas maritima</name>
    <dbReference type="NCBI Taxonomy" id="1383885"/>
    <lineage>
        <taxon>Bacteria</taxon>
        <taxon>Pseudomonadati</taxon>
        <taxon>Bacteroidota</taxon>
        <taxon>Flavobacteriia</taxon>
        <taxon>Flavobacteriales</taxon>
        <taxon>Flavobacteriaceae</taxon>
        <taxon>Flagellimonas</taxon>
    </lineage>
</organism>
<proteinExistence type="predicted"/>
<dbReference type="PROSITE" id="PS51257">
    <property type="entry name" value="PROKAR_LIPOPROTEIN"/>
    <property type="match status" value="1"/>
</dbReference>
<protein>
    <recommendedName>
        <fullName evidence="5">Collagen-like protein</fullName>
    </recommendedName>
</protein>
<keyword evidence="2" id="KW-0732">Signal</keyword>
<evidence type="ECO:0000313" key="4">
    <source>
        <dbReference type="Proteomes" id="UP000248536"/>
    </source>
</evidence>